<dbReference type="SUPFAM" id="SSF47676">
    <property type="entry name" value="Conserved domain common to transcription factors TFIIS, elongin A, CRSP70"/>
    <property type="match status" value="1"/>
</dbReference>
<keyword evidence="7" id="KW-1185">Reference proteome</keyword>
<evidence type="ECO:0000259" key="3">
    <source>
        <dbReference type="Pfam" id="PF01757"/>
    </source>
</evidence>
<keyword evidence="2" id="KW-1133">Transmembrane helix</keyword>
<sequence>MALPLPGPSLHSGLFRQRTIAEVQQCVQQLRQGLDRPRVLEVLDRLADFVIDSVVLQQTGIVQELKKLSSMQKDADAKAVAVPPKDAKPVAKKPRLDCIDGCRFALVFPIVVAHFARFSTSNLTALKLLTQENVLVGGFFVISGYVSAYTTTKLGALEVEEKKVANPELFFWQRVMAYYPLHFLSSAIFAPMFIWVERNFKASWNMIAFRAFLNFSMLQAWFPKEAEIWNQPTWFLSALTFSNLTMPTLVLPNVANLSKKGLQKLLAALWGVSLLQKVSYSETARFHSSKEHPVDGKVMMPLIWNLTRFHPIWALFEMTTGIIAARHVMLDTEEEKKTQPMNPIWLFLAAYSSLGLRLTKFDFNDAIIRGVLFVPLFTEFLTAMHRDALTSSPSAITKFFGCKIMATLGSLAFPMFIVHGPVGQVFYKKAIAKKLWGKPMPHSFFPFYLAICLVISHFTNEYFVKNKKVGAISGKILMRRGTTGASQSPGAAFVLALWPSCQAQLEQPEQLESWGDTEISSVVKDLRSQWKEDFLLRDQVVKGFCERGGLDRKQGRDMEEGLFNSCCPLGFMDGEEKKNYTRHYKRLCTLLGAAGPGSLAKRLKSRELVPSQVAAMPDEDLRSEAQRKQQSAARNEGLQAALLAPAPPAAVTEDYMCPKCGSHNCCRREIQTGWHNDHQDATLFVACLDCFLACTGHSIGVESPYMSVVSPLRFL</sequence>
<feature type="region of interest" description="Disordered" evidence="1">
    <location>
        <begin position="614"/>
        <end position="636"/>
    </location>
</feature>
<accession>A0A9P1GKP1</accession>
<feature type="transmembrane region" description="Helical" evidence="2">
    <location>
        <begin position="404"/>
        <end position="427"/>
    </location>
</feature>
<reference evidence="5" key="2">
    <citation type="submission" date="2024-04" db="EMBL/GenBank/DDBJ databases">
        <authorList>
            <person name="Chen Y."/>
            <person name="Shah S."/>
            <person name="Dougan E. K."/>
            <person name="Thang M."/>
            <person name="Chan C."/>
        </authorList>
    </citation>
    <scope>NUCLEOTIDE SEQUENCE [LARGE SCALE GENOMIC DNA]</scope>
</reference>
<keyword evidence="6" id="KW-0808">Transferase</keyword>
<name>A0A9P1GKP1_9DINO</name>
<evidence type="ECO:0000313" key="4">
    <source>
        <dbReference type="EMBL" id="CAI4016618.1"/>
    </source>
</evidence>
<keyword evidence="6" id="KW-0012">Acyltransferase</keyword>
<feature type="transmembrane region" description="Helical" evidence="2">
    <location>
        <begin position="439"/>
        <end position="458"/>
    </location>
</feature>
<keyword evidence="2" id="KW-0812">Transmembrane</keyword>
<comment type="caution">
    <text evidence="4">The sequence shown here is derived from an EMBL/GenBank/DDBJ whole genome shotgun (WGS) entry which is preliminary data.</text>
</comment>
<feature type="transmembrane region" description="Helical" evidence="2">
    <location>
        <begin position="176"/>
        <end position="196"/>
    </location>
</feature>
<dbReference type="Pfam" id="PF01757">
    <property type="entry name" value="Acyl_transf_3"/>
    <property type="match status" value="1"/>
</dbReference>
<dbReference type="AlphaFoldDB" id="A0A9P1GKP1"/>
<dbReference type="InterPro" id="IPR002656">
    <property type="entry name" value="Acyl_transf_3_dom"/>
</dbReference>
<evidence type="ECO:0000256" key="1">
    <source>
        <dbReference type="SAM" id="MobiDB-lite"/>
    </source>
</evidence>
<dbReference type="GO" id="GO:0016747">
    <property type="term" value="F:acyltransferase activity, transferring groups other than amino-acyl groups"/>
    <property type="evidence" value="ECO:0007669"/>
    <property type="project" value="InterPro"/>
</dbReference>
<dbReference type="EMBL" id="CAMXCT030006594">
    <property type="protein sequence ID" value="CAL4803930.1"/>
    <property type="molecule type" value="Genomic_DNA"/>
</dbReference>
<dbReference type="EMBL" id="CAMXCT010006594">
    <property type="protein sequence ID" value="CAI4016618.1"/>
    <property type="molecule type" value="Genomic_DNA"/>
</dbReference>
<evidence type="ECO:0000256" key="2">
    <source>
        <dbReference type="SAM" id="Phobius"/>
    </source>
</evidence>
<gene>
    <name evidence="4" type="ORF">C1SCF055_LOCUS41344</name>
</gene>
<proteinExistence type="predicted"/>
<organism evidence="4">
    <name type="scientific">Cladocopium goreaui</name>
    <dbReference type="NCBI Taxonomy" id="2562237"/>
    <lineage>
        <taxon>Eukaryota</taxon>
        <taxon>Sar</taxon>
        <taxon>Alveolata</taxon>
        <taxon>Dinophyceae</taxon>
        <taxon>Suessiales</taxon>
        <taxon>Symbiodiniaceae</taxon>
        <taxon>Cladocopium</taxon>
    </lineage>
</organism>
<dbReference type="OrthoDB" id="5405781at2759"/>
<dbReference type="EMBL" id="CAMXCT020006594">
    <property type="protein sequence ID" value="CAL1169993.1"/>
    <property type="molecule type" value="Genomic_DNA"/>
</dbReference>
<dbReference type="Proteomes" id="UP001152797">
    <property type="component" value="Unassembled WGS sequence"/>
</dbReference>
<dbReference type="InterPro" id="IPR035441">
    <property type="entry name" value="TFIIS/LEDGF_dom_sf"/>
</dbReference>
<keyword evidence="2" id="KW-0472">Membrane</keyword>
<evidence type="ECO:0000313" key="5">
    <source>
        <dbReference type="EMBL" id="CAL1169993.1"/>
    </source>
</evidence>
<evidence type="ECO:0000313" key="6">
    <source>
        <dbReference type="EMBL" id="CAL4803930.1"/>
    </source>
</evidence>
<reference evidence="4" key="1">
    <citation type="submission" date="2022-10" db="EMBL/GenBank/DDBJ databases">
        <authorList>
            <person name="Chen Y."/>
            <person name="Dougan E. K."/>
            <person name="Chan C."/>
            <person name="Rhodes N."/>
            <person name="Thang M."/>
        </authorList>
    </citation>
    <scope>NUCLEOTIDE SEQUENCE</scope>
</reference>
<protein>
    <submittedName>
        <fullName evidence="6">Acyltransferase family protein</fullName>
    </submittedName>
</protein>
<evidence type="ECO:0000313" key="7">
    <source>
        <dbReference type="Proteomes" id="UP001152797"/>
    </source>
</evidence>
<feature type="domain" description="Acyltransferase 3" evidence="3">
    <location>
        <begin position="98"/>
        <end position="456"/>
    </location>
</feature>